<keyword evidence="1" id="KW-0812">Transmembrane</keyword>
<evidence type="ECO:0000313" key="3">
    <source>
        <dbReference type="Proteomes" id="UP000028542"/>
    </source>
</evidence>
<name>A0A084JIX3_9CLOT</name>
<organism evidence="2 3">
    <name type="scientific">Clostridium sulfidigenes</name>
    <dbReference type="NCBI Taxonomy" id="318464"/>
    <lineage>
        <taxon>Bacteria</taxon>
        <taxon>Bacillati</taxon>
        <taxon>Bacillota</taxon>
        <taxon>Clostridia</taxon>
        <taxon>Eubacteriales</taxon>
        <taxon>Clostridiaceae</taxon>
        <taxon>Clostridium</taxon>
    </lineage>
</organism>
<protein>
    <submittedName>
        <fullName evidence="2">Uncharacterized protein</fullName>
    </submittedName>
</protein>
<proteinExistence type="predicted"/>
<comment type="caution">
    <text evidence="2">The sequence shown here is derived from an EMBL/GenBank/DDBJ whole genome shotgun (WGS) entry which is preliminary data.</text>
</comment>
<keyword evidence="1" id="KW-0472">Membrane</keyword>
<gene>
    <name evidence="2" type="ORF">IO99_01740</name>
</gene>
<accession>A0A084JIX3</accession>
<dbReference type="AlphaFoldDB" id="A0A084JIX3"/>
<evidence type="ECO:0000313" key="2">
    <source>
        <dbReference type="EMBL" id="KEZ88907.1"/>
    </source>
</evidence>
<dbReference type="Proteomes" id="UP000028542">
    <property type="component" value="Unassembled WGS sequence"/>
</dbReference>
<reference evidence="2 3" key="1">
    <citation type="submission" date="2014-07" db="EMBL/GenBank/DDBJ databases">
        <title>Draft genome of Clostridium sulfidigenes 113A isolated from sediments associated with methane hydrate from Krishna Godavari basin.</title>
        <authorList>
            <person name="Honkalas V.S."/>
            <person name="Dabir A.P."/>
            <person name="Arora P."/>
            <person name="Dhakephalkar P.K."/>
        </authorList>
    </citation>
    <scope>NUCLEOTIDE SEQUENCE [LARGE SCALE GENOMIC DNA]</scope>
    <source>
        <strain evidence="2 3">113A</strain>
    </source>
</reference>
<sequence length="72" mass="8479">MKDDIKKFLIIYAECFIIIFVMGGVLPNILDYVLSYFYKPGIYENSILVGNELIKPLEILYNYIHIFNSILR</sequence>
<evidence type="ECO:0000256" key="1">
    <source>
        <dbReference type="SAM" id="Phobius"/>
    </source>
</evidence>
<dbReference type="EMBL" id="JPMD01000001">
    <property type="protein sequence ID" value="KEZ88907.1"/>
    <property type="molecule type" value="Genomic_DNA"/>
</dbReference>
<feature type="transmembrane region" description="Helical" evidence="1">
    <location>
        <begin position="9"/>
        <end position="30"/>
    </location>
</feature>
<dbReference type="RefSeq" id="WP_035129393.1">
    <property type="nucleotide sequence ID" value="NZ_JPMD01000001.1"/>
</dbReference>
<keyword evidence="1" id="KW-1133">Transmembrane helix</keyword>
<keyword evidence="3" id="KW-1185">Reference proteome</keyword>
<dbReference type="STRING" id="318464.IO99_01740"/>